<gene>
    <name evidence="1" type="ORF">QAD02_000896</name>
</gene>
<accession>A0ACC2NEW1</accession>
<dbReference type="EMBL" id="CM056743">
    <property type="protein sequence ID" value="KAJ8669637.1"/>
    <property type="molecule type" value="Genomic_DNA"/>
</dbReference>
<name>A0ACC2NEW1_9HYME</name>
<proteinExistence type="predicted"/>
<dbReference type="Proteomes" id="UP001239111">
    <property type="component" value="Chromosome 3"/>
</dbReference>
<protein>
    <submittedName>
        <fullName evidence="1">Uncharacterized protein</fullName>
    </submittedName>
</protein>
<evidence type="ECO:0000313" key="2">
    <source>
        <dbReference type="Proteomes" id="UP001239111"/>
    </source>
</evidence>
<organism evidence="1 2">
    <name type="scientific">Eretmocerus hayati</name>
    <dbReference type="NCBI Taxonomy" id="131215"/>
    <lineage>
        <taxon>Eukaryota</taxon>
        <taxon>Metazoa</taxon>
        <taxon>Ecdysozoa</taxon>
        <taxon>Arthropoda</taxon>
        <taxon>Hexapoda</taxon>
        <taxon>Insecta</taxon>
        <taxon>Pterygota</taxon>
        <taxon>Neoptera</taxon>
        <taxon>Endopterygota</taxon>
        <taxon>Hymenoptera</taxon>
        <taxon>Apocrita</taxon>
        <taxon>Proctotrupomorpha</taxon>
        <taxon>Chalcidoidea</taxon>
        <taxon>Aphelinidae</taxon>
        <taxon>Aphelininae</taxon>
        <taxon>Eretmocerus</taxon>
    </lineage>
</organism>
<keyword evidence="2" id="KW-1185">Reference proteome</keyword>
<reference evidence="1" key="1">
    <citation type="submission" date="2023-04" db="EMBL/GenBank/DDBJ databases">
        <title>A chromosome-level genome assembly of the parasitoid wasp Eretmocerus hayati.</title>
        <authorList>
            <person name="Zhong Y."/>
            <person name="Liu S."/>
            <person name="Liu Y."/>
        </authorList>
    </citation>
    <scope>NUCLEOTIDE SEQUENCE</scope>
    <source>
        <strain evidence="1">ZJU_SS_LIU_2023</strain>
    </source>
</reference>
<evidence type="ECO:0000313" key="1">
    <source>
        <dbReference type="EMBL" id="KAJ8669637.1"/>
    </source>
</evidence>
<comment type="caution">
    <text evidence="1">The sequence shown here is derived from an EMBL/GenBank/DDBJ whole genome shotgun (WGS) entry which is preliminary data.</text>
</comment>
<sequence length="289" mass="32940">MAVENSRSLSMEYPEVRVLIDPGKEKSTGSSEGSGLIHRLEKGRCRRKEWRVLIDPGKEKSTGSSEGSGLIHRLEKGRCRRKEWRVLIDPGKEKSTGSSEGSGLIHRLEKGRCRRKEWRVLIDPGKEMCIGSSEGSGLIHRLEKGRCRREEWGVSTDPGVDMCIGSFGGSGTINRVEFGRNSRIECDSKLDFFLQLLERKGIDVMQHYYPAPSFWNQKGVEFEGGKYRNVMKCLYKTLQNRTSNRNFPLLDCVVEEDKNIANTLYKSKTRPGNILVLWKTSLDNIWLQL</sequence>